<evidence type="ECO:0000256" key="2">
    <source>
        <dbReference type="ARBA" id="ARBA00022723"/>
    </source>
</evidence>
<evidence type="ECO:0000256" key="4">
    <source>
        <dbReference type="ARBA" id="ARBA00023014"/>
    </source>
</evidence>
<sequence>MTGVTDRGIAPLLIDEAACINIRGRVKTCAACQDACAGKALSLSLQGVSLDATRCAACGACVPQCPAGTMRLRGFSPRSFLQSLDRQPTVQLHCSACCADGSSVAVPCHSVLDARLLATAYAAGTVSFRLHGLDQCGHCPKGSAANQMSIIRETLRAWFAERAPEVLSAPENSNEERREEQLIQSRRGFLRGAGLRATAGAAAWLSPAQKAQDLESDSLPPSRAELEQQRPANYQALLLERVADLPWRRLPWRQRSITAACNACLVCAQRCPTGALAARSTPTARGIDFDLGLCTSCRLCERLCPEQAIHEGESASVSDVVNGRIPLVSRPVATCTVCQRTYVPGANADGSCPACDKERSLKTQWLSLVGRP</sequence>
<dbReference type="PROSITE" id="PS00198">
    <property type="entry name" value="4FE4S_FER_1"/>
    <property type="match status" value="2"/>
</dbReference>
<keyword evidence="1" id="KW-0004">4Fe-4S</keyword>
<dbReference type="InterPro" id="IPR017896">
    <property type="entry name" value="4Fe4S_Fe-S-bd"/>
</dbReference>
<keyword evidence="6" id="KW-0560">Oxidoreductase</keyword>
<dbReference type="InterPro" id="IPR050157">
    <property type="entry name" value="PSI_iron-sulfur_center"/>
</dbReference>
<dbReference type="GO" id="GO:0051539">
    <property type="term" value="F:4 iron, 4 sulfur cluster binding"/>
    <property type="evidence" value="ECO:0007669"/>
    <property type="project" value="UniProtKB-KW"/>
</dbReference>
<comment type="caution">
    <text evidence="6">The sequence shown here is derived from an EMBL/GenBank/DDBJ whole genome shotgun (WGS) entry which is preliminary data.</text>
</comment>
<dbReference type="AlphaFoldDB" id="A0A1J5SBH2"/>
<dbReference type="SUPFAM" id="SSF54862">
    <property type="entry name" value="4Fe-4S ferredoxins"/>
    <property type="match status" value="2"/>
</dbReference>
<keyword evidence="3" id="KW-0408">Iron</keyword>
<evidence type="ECO:0000313" key="6">
    <source>
        <dbReference type="EMBL" id="OIQ99067.1"/>
    </source>
</evidence>
<accession>A0A1J5SBH2</accession>
<dbReference type="EMBL" id="MLJW01000111">
    <property type="protein sequence ID" value="OIQ99067.1"/>
    <property type="molecule type" value="Genomic_DNA"/>
</dbReference>
<keyword evidence="2" id="KW-0479">Metal-binding</keyword>
<dbReference type="EC" id="1.6.5.11" evidence="6"/>
<dbReference type="GO" id="GO:0046872">
    <property type="term" value="F:metal ion binding"/>
    <property type="evidence" value="ECO:0007669"/>
    <property type="project" value="UniProtKB-KW"/>
</dbReference>
<protein>
    <submittedName>
        <fullName evidence="6">NAD(P)H-quinone oxidoreductase subunit I</fullName>
        <ecNumber evidence="6">1.6.5.11</ecNumber>
    </submittedName>
</protein>
<dbReference type="InterPro" id="IPR017900">
    <property type="entry name" value="4Fe4S_Fe_S_CS"/>
</dbReference>
<dbReference type="Gene3D" id="3.30.70.20">
    <property type="match status" value="2"/>
</dbReference>
<feature type="domain" description="4Fe-4S ferredoxin-type" evidence="5">
    <location>
        <begin position="285"/>
        <end position="314"/>
    </location>
</feature>
<dbReference type="PROSITE" id="PS51379">
    <property type="entry name" value="4FE4S_FER_2"/>
    <property type="match status" value="3"/>
</dbReference>
<evidence type="ECO:0000259" key="5">
    <source>
        <dbReference type="PROSITE" id="PS51379"/>
    </source>
</evidence>
<organism evidence="6">
    <name type="scientific">mine drainage metagenome</name>
    <dbReference type="NCBI Taxonomy" id="410659"/>
    <lineage>
        <taxon>unclassified sequences</taxon>
        <taxon>metagenomes</taxon>
        <taxon>ecological metagenomes</taxon>
    </lineage>
</organism>
<dbReference type="GO" id="GO:0016491">
    <property type="term" value="F:oxidoreductase activity"/>
    <property type="evidence" value="ECO:0007669"/>
    <property type="project" value="UniProtKB-KW"/>
</dbReference>
<evidence type="ECO:0000256" key="1">
    <source>
        <dbReference type="ARBA" id="ARBA00022485"/>
    </source>
</evidence>
<keyword evidence="4" id="KW-0411">Iron-sulfur</keyword>
<feature type="domain" description="4Fe-4S ferredoxin-type" evidence="5">
    <location>
        <begin position="46"/>
        <end position="75"/>
    </location>
</feature>
<feature type="domain" description="4Fe-4S ferredoxin-type" evidence="5">
    <location>
        <begin position="252"/>
        <end position="281"/>
    </location>
</feature>
<dbReference type="PANTHER" id="PTHR24960">
    <property type="entry name" value="PHOTOSYSTEM I IRON-SULFUR CENTER-RELATED"/>
    <property type="match status" value="1"/>
</dbReference>
<gene>
    <name evidence="6" type="primary">ndhI_2</name>
    <name evidence="6" type="ORF">GALL_189810</name>
</gene>
<proteinExistence type="predicted"/>
<dbReference type="Pfam" id="PF00037">
    <property type="entry name" value="Fer4"/>
    <property type="match status" value="1"/>
</dbReference>
<name>A0A1J5SBH2_9ZZZZ</name>
<reference evidence="6" key="1">
    <citation type="submission" date="2016-10" db="EMBL/GenBank/DDBJ databases">
        <title>Sequence of Gallionella enrichment culture.</title>
        <authorList>
            <person name="Poehlein A."/>
            <person name="Muehling M."/>
            <person name="Daniel R."/>
        </authorList>
    </citation>
    <scope>NUCLEOTIDE SEQUENCE</scope>
</reference>
<evidence type="ECO:0000256" key="3">
    <source>
        <dbReference type="ARBA" id="ARBA00023004"/>
    </source>
</evidence>
<dbReference type="PANTHER" id="PTHR24960:SF79">
    <property type="entry name" value="PHOTOSYSTEM I IRON-SULFUR CENTER"/>
    <property type="match status" value="1"/>
</dbReference>